<reference evidence="1 2" key="1">
    <citation type="submission" date="2019-09" db="EMBL/GenBank/DDBJ databases">
        <title>The hologenome of the rock-dwelling lichen Lasallia pustulata.</title>
        <authorList>
            <person name="Greshake Tzovaras B."/>
            <person name="Segers F."/>
            <person name="Bicker A."/>
            <person name="Dal Grande F."/>
            <person name="Otte J."/>
            <person name="Hankeln T."/>
            <person name="Schmitt I."/>
            <person name="Ebersberger I."/>
        </authorList>
    </citation>
    <scope>NUCLEOTIDE SEQUENCE [LARGE SCALE GENOMIC DNA]</scope>
    <source>
        <strain evidence="1">A1-1</strain>
    </source>
</reference>
<sequence>MISEEAVYESNPTPRYYCGTLYLAPLRAKIRDFRLLNHPTVCAQEVLDLRFVMMFLLAEPRIQIIRRSWVLHNARAYNVFLGYERSVAEDFVIEASAVSVD</sequence>
<name>A0A5M8PR09_9LECA</name>
<dbReference type="Proteomes" id="UP000324767">
    <property type="component" value="Unassembled WGS sequence"/>
</dbReference>
<proteinExistence type="predicted"/>
<dbReference type="EMBL" id="VXIT01000007">
    <property type="protein sequence ID" value="KAA6411409.1"/>
    <property type="molecule type" value="Genomic_DNA"/>
</dbReference>
<organism evidence="1 2">
    <name type="scientific">Lasallia pustulata</name>
    <dbReference type="NCBI Taxonomy" id="136370"/>
    <lineage>
        <taxon>Eukaryota</taxon>
        <taxon>Fungi</taxon>
        <taxon>Dikarya</taxon>
        <taxon>Ascomycota</taxon>
        <taxon>Pezizomycotina</taxon>
        <taxon>Lecanoromycetes</taxon>
        <taxon>OSLEUM clade</taxon>
        <taxon>Umbilicariomycetidae</taxon>
        <taxon>Umbilicariales</taxon>
        <taxon>Umbilicariaceae</taxon>
        <taxon>Lasallia</taxon>
    </lineage>
</organism>
<protein>
    <submittedName>
        <fullName evidence="1">Uncharacterized protein</fullName>
    </submittedName>
</protein>
<dbReference type="AlphaFoldDB" id="A0A5M8PR09"/>
<accession>A0A5M8PR09</accession>
<comment type="caution">
    <text evidence="1">The sequence shown here is derived from an EMBL/GenBank/DDBJ whole genome shotgun (WGS) entry which is preliminary data.</text>
</comment>
<evidence type="ECO:0000313" key="2">
    <source>
        <dbReference type="Proteomes" id="UP000324767"/>
    </source>
</evidence>
<gene>
    <name evidence="1" type="ORF">FRX48_04689</name>
</gene>
<evidence type="ECO:0000313" key="1">
    <source>
        <dbReference type="EMBL" id="KAA6411409.1"/>
    </source>
</evidence>